<dbReference type="InterPro" id="IPR036087">
    <property type="entry name" value="Nict_dMeBzImd_PRibTrfase_sf"/>
</dbReference>
<evidence type="ECO:0000256" key="10">
    <source>
        <dbReference type="NCBIfam" id="TIGR03160"/>
    </source>
</evidence>
<dbReference type="PANTHER" id="PTHR43463:SF1">
    <property type="entry name" value="NICOTINATE-NUCLEOTIDE--DIMETHYLBENZIMIDAZOLE PHOSPHORIBOSYLTRANSFERASE"/>
    <property type="match status" value="1"/>
</dbReference>
<evidence type="ECO:0000256" key="9">
    <source>
        <dbReference type="ARBA" id="ARBA00047340"/>
    </source>
</evidence>
<dbReference type="NCBIfam" id="NF000996">
    <property type="entry name" value="PRK00105.1"/>
    <property type="match status" value="1"/>
</dbReference>
<dbReference type="Gene3D" id="1.10.1610.10">
    <property type="match status" value="1"/>
</dbReference>
<dbReference type="GO" id="GO:0008939">
    <property type="term" value="F:nicotinate-nucleotide-dimethylbenzimidazole phosphoribosyltransferase activity"/>
    <property type="evidence" value="ECO:0007669"/>
    <property type="project" value="UniProtKB-UniRule"/>
</dbReference>
<dbReference type="AlphaFoldDB" id="A0A267ML45"/>
<evidence type="ECO:0000313" key="12">
    <source>
        <dbReference type="Proteomes" id="UP000216024"/>
    </source>
</evidence>
<comment type="catalytic activity">
    <reaction evidence="9">
        <text>5,6-dimethylbenzimidazole + nicotinate beta-D-ribonucleotide = alpha-ribazole 5'-phosphate + nicotinate + H(+)</text>
        <dbReference type="Rhea" id="RHEA:11196"/>
        <dbReference type="ChEBI" id="CHEBI:15378"/>
        <dbReference type="ChEBI" id="CHEBI:15890"/>
        <dbReference type="ChEBI" id="CHEBI:32544"/>
        <dbReference type="ChEBI" id="CHEBI:57502"/>
        <dbReference type="ChEBI" id="CHEBI:57918"/>
        <dbReference type="EC" id="2.4.2.21"/>
    </reaction>
</comment>
<dbReference type="InterPro" id="IPR003200">
    <property type="entry name" value="Nict_dMeBzImd_PRibTrfase"/>
</dbReference>
<proteinExistence type="inferred from homology"/>
<dbReference type="RefSeq" id="WP_095133477.1">
    <property type="nucleotide sequence ID" value="NZ_NIBG01000007.1"/>
</dbReference>
<evidence type="ECO:0000256" key="7">
    <source>
        <dbReference type="ARBA" id="ARBA00022676"/>
    </source>
</evidence>
<evidence type="ECO:0000256" key="1">
    <source>
        <dbReference type="ARBA" id="ARBA00002197"/>
    </source>
</evidence>
<dbReference type="UniPathway" id="UPA00061">
    <property type="reaction ID" value="UER00516"/>
</dbReference>
<organism evidence="11 12">
    <name type="scientific">Anaeromicrobium sediminis</name>
    <dbReference type="NCBI Taxonomy" id="1478221"/>
    <lineage>
        <taxon>Bacteria</taxon>
        <taxon>Bacillati</taxon>
        <taxon>Bacillota</taxon>
        <taxon>Clostridia</taxon>
        <taxon>Peptostreptococcales</taxon>
        <taxon>Thermotaleaceae</taxon>
        <taxon>Anaeromicrobium</taxon>
    </lineage>
</organism>
<dbReference type="SUPFAM" id="SSF52733">
    <property type="entry name" value="Nicotinate mononucleotide:5,6-dimethylbenzimidazole phosphoribosyltransferase (CobT)"/>
    <property type="match status" value="1"/>
</dbReference>
<keyword evidence="8 11" id="KW-0808">Transferase</keyword>
<evidence type="ECO:0000256" key="8">
    <source>
        <dbReference type="ARBA" id="ARBA00022679"/>
    </source>
</evidence>
<sequence>MKKLQETIKSITPLSKNHMDLAKERLDLLIKPLDSLGKLETIAIQLSGIYENNYYDTSNKLILGFGADHGVYEENVSPCKQVVTQQQFANFVGGGNGVSTLCNFTNSHVWAIDVGINCDEEITGVFNEKIRKSTDNMRIGPAMAYDEAIKSLEIGIKYATLAKEKGYKVIGIGEMGICNTTPSTAIMSVFFDLLPENITGMGCGLDNEGILRKMNVIKDSIKINKPDKNDPIDILAKVGGFEIGAMAGAILGAASLRMPVVLDGFISYAAFIIAYGLNNLCKDYAIPSHMSAEPASKLVLDKLSLSPLLNLDMKLGEGSGAALAFNIIEAANFTYKNMLTFDESNMENTHP</sequence>
<keyword evidence="6" id="KW-0169">Cobalamin biosynthesis</keyword>
<dbReference type="NCBIfam" id="TIGR03160">
    <property type="entry name" value="cobT_DBIPRT"/>
    <property type="match status" value="1"/>
</dbReference>
<keyword evidence="12" id="KW-1185">Reference proteome</keyword>
<reference evidence="11 12" key="1">
    <citation type="submission" date="2017-06" db="EMBL/GenBank/DDBJ databases">
        <title>Draft genome sequence of anaerobic fermentative bacterium Anaeromicrobium sediminis DY2726D isolated from West Pacific Ocean sediments.</title>
        <authorList>
            <person name="Zeng X."/>
        </authorList>
    </citation>
    <scope>NUCLEOTIDE SEQUENCE [LARGE SCALE GENOMIC DNA]</scope>
    <source>
        <strain evidence="11 12">DY2726D</strain>
    </source>
</reference>
<evidence type="ECO:0000256" key="3">
    <source>
        <dbReference type="ARBA" id="ARBA00007110"/>
    </source>
</evidence>
<comment type="caution">
    <text evidence="11">The sequence shown here is derived from an EMBL/GenBank/DDBJ whole genome shotgun (WGS) entry which is preliminary data.</text>
</comment>
<evidence type="ECO:0000313" key="11">
    <source>
        <dbReference type="EMBL" id="PAB59523.1"/>
    </source>
</evidence>
<accession>A0A267ML45</accession>
<dbReference type="Pfam" id="PF02277">
    <property type="entry name" value="DBI_PRT"/>
    <property type="match status" value="1"/>
</dbReference>
<evidence type="ECO:0000256" key="4">
    <source>
        <dbReference type="ARBA" id="ARBA00011991"/>
    </source>
</evidence>
<dbReference type="Proteomes" id="UP000216024">
    <property type="component" value="Unassembled WGS sequence"/>
</dbReference>
<dbReference type="PANTHER" id="PTHR43463">
    <property type="entry name" value="NICOTINATE-NUCLEOTIDE--DIMETHYLBENZIMIDAZOLE PHOSPHORIBOSYLTRANSFERASE"/>
    <property type="match status" value="1"/>
</dbReference>
<dbReference type="Gene3D" id="3.40.50.10210">
    <property type="match status" value="1"/>
</dbReference>
<comment type="pathway">
    <text evidence="2">Nucleoside biosynthesis; alpha-ribazole biosynthesis; alpha-ribazole from 5,6-dimethylbenzimidazole: step 1/2.</text>
</comment>
<protein>
    <recommendedName>
        <fullName evidence="5 10">Nicotinate-nucleotide--dimethylbenzimidazole phosphoribosyltransferase</fullName>
        <ecNumber evidence="4 10">2.4.2.21</ecNumber>
    </recommendedName>
</protein>
<dbReference type="GO" id="GO:0009236">
    <property type="term" value="P:cobalamin biosynthetic process"/>
    <property type="evidence" value="ECO:0007669"/>
    <property type="project" value="UniProtKB-UniRule"/>
</dbReference>
<evidence type="ECO:0000256" key="6">
    <source>
        <dbReference type="ARBA" id="ARBA00022573"/>
    </source>
</evidence>
<gene>
    <name evidence="11" type="primary">cobT</name>
    <name evidence="11" type="ORF">CCE28_09925</name>
</gene>
<comment type="function">
    <text evidence="1">Catalyzes the synthesis of alpha-ribazole-5'-phosphate from nicotinate mononucleotide (NAMN) and 5,6-dimethylbenzimidazole (DMB).</text>
</comment>
<evidence type="ECO:0000256" key="5">
    <source>
        <dbReference type="ARBA" id="ARBA00015486"/>
    </source>
</evidence>
<dbReference type="EC" id="2.4.2.21" evidence="4 10"/>
<dbReference type="CDD" id="cd02439">
    <property type="entry name" value="DMB-PRT_CobT"/>
    <property type="match status" value="1"/>
</dbReference>
<dbReference type="InterPro" id="IPR017846">
    <property type="entry name" value="Nict_dMeBzImd_PRibTrfase_bact"/>
</dbReference>
<dbReference type="FunFam" id="3.40.50.10210:FF:000001">
    <property type="entry name" value="Nicotinate-nucleotide--dimethylbenzimidazole phosphoribosyltransferase"/>
    <property type="match status" value="1"/>
</dbReference>
<evidence type="ECO:0000256" key="2">
    <source>
        <dbReference type="ARBA" id="ARBA00005049"/>
    </source>
</evidence>
<dbReference type="OrthoDB" id="9781491at2"/>
<comment type="similarity">
    <text evidence="3">Belongs to the CobT family.</text>
</comment>
<keyword evidence="7 11" id="KW-0328">Glycosyltransferase</keyword>
<name>A0A267ML45_9FIRM</name>
<dbReference type="InterPro" id="IPR023195">
    <property type="entry name" value="Nict_dMeBzImd_PRibTrfase_N"/>
</dbReference>
<dbReference type="EMBL" id="NIBG01000007">
    <property type="protein sequence ID" value="PAB59523.1"/>
    <property type="molecule type" value="Genomic_DNA"/>
</dbReference>